<dbReference type="SUPFAM" id="SSF46785">
    <property type="entry name" value="Winged helix' DNA-binding domain"/>
    <property type="match status" value="1"/>
</dbReference>
<keyword evidence="9" id="KW-0010">Activator</keyword>
<dbReference type="GO" id="GO:0003677">
    <property type="term" value="F:DNA binding"/>
    <property type="evidence" value="ECO:0007669"/>
    <property type="project" value="UniProtKB-KW"/>
</dbReference>
<evidence type="ECO:0000256" key="2">
    <source>
        <dbReference type="ARBA" id="ARBA00007871"/>
    </source>
</evidence>
<dbReference type="NCBIfam" id="NF008273">
    <property type="entry name" value="PRK11050.1"/>
    <property type="match status" value="1"/>
</dbReference>
<keyword evidence="10" id="KW-0804">Transcription</keyword>
<keyword evidence="11" id="KW-0464">Manganese</keyword>
<evidence type="ECO:0000256" key="10">
    <source>
        <dbReference type="ARBA" id="ARBA00023163"/>
    </source>
</evidence>
<protein>
    <recommendedName>
        <fullName evidence="4">Transcriptional regulator MntR</fullName>
    </recommendedName>
    <alternativeName>
        <fullName evidence="13">Manganese transport regulator</fullName>
    </alternativeName>
</protein>
<dbReference type="SUPFAM" id="SSF47979">
    <property type="entry name" value="Iron-dependent repressor protein, dimerization domain"/>
    <property type="match status" value="1"/>
</dbReference>
<dbReference type="InterPro" id="IPR050536">
    <property type="entry name" value="DtxR_MntR_Metal-Reg"/>
</dbReference>
<comment type="subcellular location">
    <subcellularLocation>
        <location evidence="1">Cytoplasm</location>
    </subcellularLocation>
</comment>
<comment type="subunit">
    <text evidence="3">Homodimer.</text>
</comment>
<dbReference type="InterPro" id="IPR022687">
    <property type="entry name" value="HTH_DTXR"/>
</dbReference>
<dbReference type="InterPro" id="IPR001367">
    <property type="entry name" value="Fe_dep_repressor"/>
</dbReference>
<keyword evidence="16" id="KW-1185">Reference proteome</keyword>
<evidence type="ECO:0000313" key="16">
    <source>
        <dbReference type="Proteomes" id="UP000527143"/>
    </source>
</evidence>
<reference evidence="15 16" key="1">
    <citation type="submission" date="2020-08" db="EMBL/GenBank/DDBJ databases">
        <title>Genomic Encyclopedia of Type Strains, Phase IV (KMG-IV): sequencing the most valuable type-strain genomes for metagenomic binning, comparative biology and taxonomic classification.</title>
        <authorList>
            <person name="Goeker M."/>
        </authorList>
    </citation>
    <scope>NUCLEOTIDE SEQUENCE [LARGE SCALE GENOMIC DNA]</scope>
    <source>
        <strain evidence="15 16">DSM 26736</strain>
    </source>
</reference>
<dbReference type="GO" id="GO:0046914">
    <property type="term" value="F:transition metal ion binding"/>
    <property type="evidence" value="ECO:0007669"/>
    <property type="project" value="InterPro"/>
</dbReference>
<sequence length="152" mass="16617">MSDAESAQAMSPSERRAAAFRRTREAHKSEVAEDYVELIGDLIAGQGEARLTDVAENMAVTQATAAKIVARLKREGLVENKPYRSLFLTPAGTQMADRSRVRHRVVYDFLRALGIEDAVAEADSEGIEHHVSDVTLAAIAELTARLSGHDDR</sequence>
<gene>
    <name evidence="15" type="ORF">FHT02_000580</name>
</gene>
<evidence type="ECO:0000259" key="14">
    <source>
        <dbReference type="PROSITE" id="PS50944"/>
    </source>
</evidence>
<dbReference type="EMBL" id="JACIJF010000001">
    <property type="protein sequence ID" value="MBB5709374.1"/>
    <property type="molecule type" value="Genomic_DNA"/>
</dbReference>
<evidence type="ECO:0000256" key="9">
    <source>
        <dbReference type="ARBA" id="ARBA00023159"/>
    </source>
</evidence>
<dbReference type="Pfam" id="PF01325">
    <property type="entry name" value="Fe_dep_repress"/>
    <property type="match status" value="1"/>
</dbReference>
<dbReference type="PANTHER" id="PTHR33238:SF11">
    <property type="entry name" value="TRANSCRIPTIONAL REGULATOR MNTR"/>
    <property type="match status" value="1"/>
</dbReference>
<evidence type="ECO:0000256" key="11">
    <source>
        <dbReference type="ARBA" id="ARBA00023211"/>
    </source>
</evidence>
<evidence type="ECO:0000256" key="1">
    <source>
        <dbReference type="ARBA" id="ARBA00004496"/>
    </source>
</evidence>
<dbReference type="SMART" id="SM00529">
    <property type="entry name" value="HTH_DTXR"/>
    <property type="match status" value="1"/>
</dbReference>
<organism evidence="15 16">
    <name type="scientific">Sphingomonas xinjiangensis</name>
    <dbReference type="NCBI Taxonomy" id="643568"/>
    <lineage>
        <taxon>Bacteria</taxon>
        <taxon>Pseudomonadati</taxon>
        <taxon>Pseudomonadota</taxon>
        <taxon>Alphaproteobacteria</taxon>
        <taxon>Sphingomonadales</taxon>
        <taxon>Sphingomonadaceae</taxon>
        <taxon>Sphingomonas</taxon>
    </lineage>
</organism>
<evidence type="ECO:0000256" key="13">
    <source>
        <dbReference type="ARBA" id="ARBA00032593"/>
    </source>
</evidence>
<comment type="caution">
    <text evidence="15">The sequence shown here is derived from an EMBL/GenBank/DDBJ whole genome shotgun (WGS) entry which is preliminary data.</text>
</comment>
<evidence type="ECO:0000256" key="12">
    <source>
        <dbReference type="ARBA" id="ARBA00025185"/>
    </source>
</evidence>
<comment type="function">
    <text evidence="12">In the presence of manganese, represses expression of mntH and mntS. Up-regulates expression of mntP.</text>
</comment>
<dbReference type="InterPro" id="IPR022689">
    <property type="entry name" value="Iron_dep_repressor"/>
</dbReference>
<proteinExistence type="inferred from homology"/>
<evidence type="ECO:0000256" key="6">
    <source>
        <dbReference type="ARBA" id="ARBA00022491"/>
    </source>
</evidence>
<evidence type="ECO:0000256" key="8">
    <source>
        <dbReference type="ARBA" id="ARBA00023125"/>
    </source>
</evidence>
<dbReference type="GO" id="GO:0003700">
    <property type="term" value="F:DNA-binding transcription factor activity"/>
    <property type="evidence" value="ECO:0007669"/>
    <property type="project" value="InterPro"/>
</dbReference>
<keyword evidence="5" id="KW-0963">Cytoplasm</keyword>
<dbReference type="Gene3D" id="1.10.10.10">
    <property type="entry name" value="Winged helix-like DNA-binding domain superfamily/Winged helix DNA-binding domain"/>
    <property type="match status" value="1"/>
</dbReference>
<name>A0A840Y954_9SPHN</name>
<dbReference type="AlphaFoldDB" id="A0A840Y954"/>
<keyword evidence="8" id="KW-0238">DNA-binding</keyword>
<evidence type="ECO:0000256" key="3">
    <source>
        <dbReference type="ARBA" id="ARBA00011738"/>
    </source>
</evidence>
<feature type="domain" description="HTH dtxR-type" evidence="14">
    <location>
        <begin position="29"/>
        <end position="89"/>
    </location>
</feature>
<dbReference type="InterPro" id="IPR036388">
    <property type="entry name" value="WH-like_DNA-bd_sf"/>
</dbReference>
<dbReference type="PANTHER" id="PTHR33238">
    <property type="entry name" value="IRON (METAL) DEPENDENT REPRESSOR, DTXR FAMILY"/>
    <property type="match status" value="1"/>
</dbReference>
<dbReference type="InterPro" id="IPR036390">
    <property type="entry name" value="WH_DNA-bd_sf"/>
</dbReference>
<evidence type="ECO:0000256" key="5">
    <source>
        <dbReference type="ARBA" id="ARBA00022490"/>
    </source>
</evidence>
<comment type="similarity">
    <text evidence="2">Belongs to the DtxR/MntR family.</text>
</comment>
<keyword evidence="7" id="KW-0805">Transcription regulation</keyword>
<evidence type="ECO:0000256" key="7">
    <source>
        <dbReference type="ARBA" id="ARBA00023015"/>
    </source>
</evidence>
<dbReference type="InterPro" id="IPR036421">
    <property type="entry name" value="Fe_dep_repressor_sf"/>
</dbReference>
<dbReference type="Gene3D" id="1.10.60.10">
    <property type="entry name" value="Iron dependent repressor, metal binding and dimerisation domain"/>
    <property type="match status" value="1"/>
</dbReference>
<dbReference type="GO" id="GO:0046983">
    <property type="term" value="F:protein dimerization activity"/>
    <property type="evidence" value="ECO:0007669"/>
    <property type="project" value="InterPro"/>
</dbReference>
<dbReference type="Proteomes" id="UP000527143">
    <property type="component" value="Unassembled WGS sequence"/>
</dbReference>
<dbReference type="PROSITE" id="PS50944">
    <property type="entry name" value="HTH_DTXR"/>
    <property type="match status" value="1"/>
</dbReference>
<dbReference type="RefSeq" id="WP_184084008.1">
    <property type="nucleotide sequence ID" value="NZ_JACIJF010000001.1"/>
</dbReference>
<keyword evidence="6" id="KW-0678">Repressor</keyword>
<evidence type="ECO:0000256" key="4">
    <source>
        <dbReference type="ARBA" id="ARBA00022386"/>
    </source>
</evidence>
<accession>A0A840Y954</accession>
<dbReference type="GO" id="GO:0005737">
    <property type="term" value="C:cytoplasm"/>
    <property type="evidence" value="ECO:0007669"/>
    <property type="project" value="UniProtKB-SubCell"/>
</dbReference>
<evidence type="ECO:0000313" key="15">
    <source>
        <dbReference type="EMBL" id="MBB5709374.1"/>
    </source>
</evidence>
<dbReference type="Pfam" id="PF02742">
    <property type="entry name" value="Fe_dep_repr_C"/>
    <property type="match status" value="1"/>
</dbReference>